<proteinExistence type="predicted"/>
<dbReference type="EMBL" id="UINC01148083">
    <property type="protein sequence ID" value="SVD39762.1"/>
    <property type="molecule type" value="Genomic_DNA"/>
</dbReference>
<feature type="non-terminal residue" evidence="2">
    <location>
        <position position="118"/>
    </location>
</feature>
<gene>
    <name evidence="2" type="ORF">METZ01_LOCUS392616</name>
</gene>
<accession>A0A382UZS9</accession>
<dbReference type="SUPFAM" id="SSF53756">
    <property type="entry name" value="UDP-Glycosyltransferase/glycogen phosphorylase"/>
    <property type="match status" value="1"/>
</dbReference>
<evidence type="ECO:0000313" key="2">
    <source>
        <dbReference type="EMBL" id="SVD39762.1"/>
    </source>
</evidence>
<dbReference type="Pfam" id="PF13579">
    <property type="entry name" value="Glyco_trans_4_4"/>
    <property type="match status" value="1"/>
</dbReference>
<dbReference type="Gene3D" id="3.40.50.2000">
    <property type="entry name" value="Glycogen Phosphorylase B"/>
    <property type="match status" value="1"/>
</dbReference>
<reference evidence="2" key="1">
    <citation type="submission" date="2018-05" db="EMBL/GenBank/DDBJ databases">
        <authorList>
            <person name="Lanie J.A."/>
            <person name="Ng W.-L."/>
            <person name="Kazmierczak K.M."/>
            <person name="Andrzejewski T.M."/>
            <person name="Davidsen T.M."/>
            <person name="Wayne K.J."/>
            <person name="Tettelin H."/>
            <person name="Glass J.I."/>
            <person name="Rusch D."/>
            <person name="Podicherti R."/>
            <person name="Tsui H.-C.T."/>
            <person name="Winkler M.E."/>
        </authorList>
    </citation>
    <scope>NUCLEOTIDE SEQUENCE</scope>
</reference>
<dbReference type="AlphaFoldDB" id="A0A382UZS9"/>
<organism evidence="2">
    <name type="scientific">marine metagenome</name>
    <dbReference type="NCBI Taxonomy" id="408172"/>
    <lineage>
        <taxon>unclassified sequences</taxon>
        <taxon>metagenomes</taxon>
        <taxon>ecological metagenomes</taxon>
    </lineage>
</organism>
<protein>
    <recommendedName>
        <fullName evidence="1">Glycosyltransferase subfamily 4-like N-terminal domain-containing protein</fullName>
    </recommendedName>
</protein>
<sequence length="118" mass="13063">MNVGGPAWQVSALIRGLSGDRFESLLVSGEVEDGEADFIALRDPELPVMRIDQLGRSIRFGSDLRAFIAIRRIIKDFQPDIVHTHTAKSGLLGRLAAVSCRVPVRVHTFHGHLLQGYF</sequence>
<evidence type="ECO:0000259" key="1">
    <source>
        <dbReference type="Pfam" id="PF13579"/>
    </source>
</evidence>
<dbReference type="InterPro" id="IPR028098">
    <property type="entry name" value="Glyco_trans_4-like_N"/>
</dbReference>
<feature type="domain" description="Glycosyltransferase subfamily 4-like N-terminal" evidence="1">
    <location>
        <begin position="4"/>
        <end position="115"/>
    </location>
</feature>
<name>A0A382UZS9_9ZZZZ</name>